<dbReference type="AlphaFoldDB" id="A0AAV8XKQ4"/>
<evidence type="ECO:0000313" key="2">
    <source>
        <dbReference type="Proteomes" id="UP001162162"/>
    </source>
</evidence>
<evidence type="ECO:0000313" key="1">
    <source>
        <dbReference type="EMBL" id="KAJ8939042.1"/>
    </source>
</evidence>
<dbReference type="EMBL" id="JAPWTK010000511">
    <property type="protein sequence ID" value="KAJ8939042.1"/>
    <property type="molecule type" value="Genomic_DNA"/>
</dbReference>
<keyword evidence="2" id="KW-1185">Reference proteome</keyword>
<dbReference type="Proteomes" id="UP001162162">
    <property type="component" value="Unassembled WGS sequence"/>
</dbReference>
<reference evidence="1" key="1">
    <citation type="journal article" date="2023" name="Insect Mol. Biol.">
        <title>Genome sequencing provides insights into the evolution of gene families encoding plant cell wall-degrading enzymes in longhorned beetles.</title>
        <authorList>
            <person name="Shin N.R."/>
            <person name="Okamura Y."/>
            <person name="Kirsch R."/>
            <person name="Pauchet Y."/>
        </authorList>
    </citation>
    <scope>NUCLEOTIDE SEQUENCE</scope>
    <source>
        <strain evidence="1">AMC_N1</strain>
    </source>
</reference>
<dbReference type="InterPro" id="IPR016167">
    <property type="entry name" value="FAD-bd_PCMH_sub1"/>
</dbReference>
<organism evidence="1 2">
    <name type="scientific">Aromia moschata</name>
    <dbReference type="NCBI Taxonomy" id="1265417"/>
    <lineage>
        <taxon>Eukaryota</taxon>
        <taxon>Metazoa</taxon>
        <taxon>Ecdysozoa</taxon>
        <taxon>Arthropoda</taxon>
        <taxon>Hexapoda</taxon>
        <taxon>Insecta</taxon>
        <taxon>Pterygota</taxon>
        <taxon>Neoptera</taxon>
        <taxon>Endopterygota</taxon>
        <taxon>Coleoptera</taxon>
        <taxon>Polyphaga</taxon>
        <taxon>Cucujiformia</taxon>
        <taxon>Chrysomeloidea</taxon>
        <taxon>Cerambycidae</taxon>
        <taxon>Cerambycinae</taxon>
        <taxon>Callichromatini</taxon>
        <taxon>Aromia</taxon>
    </lineage>
</organism>
<gene>
    <name evidence="1" type="ORF">NQ318_007673</name>
</gene>
<comment type="caution">
    <text evidence="1">The sequence shown here is derived from an EMBL/GenBank/DDBJ whole genome shotgun (WGS) entry which is preliminary data.</text>
</comment>
<dbReference type="Gene3D" id="3.30.43.10">
    <property type="entry name" value="Uridine Diphospho-n-acetylenolpyruvylglucosamine Reductase, domain 2"/>
    <property type="match status" value="1"/>
</dbReference>
<protein>
    <recommendedName>
        <fullName evidence="3">Alkylglycerone-phosphate synthase</fullName>
    </recommendedName>
</protein>
<name>A0AAV8XKQ4_9CUCU</name>
<evidence type="ECO:0008006" key="3">
    <source>
        <dbReference type="Google" id="ProtNLM"/>
    </source>
</evidence>
<accession>A0AAV8XKQ4</accession>
<sequence length="105" mass="12255">MRKNAHKKCKLFKSYLNMIQIDEHELLKWNGWGYNDSKFVVKNGDVYFSELEDFIEPFVSVLGYIIPQDSNVRNLDPNDVGQVADVPFVREIRTGRHFMSACNVK</sequence>
<proteinExistence type="predicted"/>